<dbReference type="GO" id="GO:0005351">
    <property type="term" value="F:carbohydrate:proton symporter activity"/>
    <property type="evidence" value="ECO:0007669"/>
    <property type="project" value="TreeGrafter"/>
</dbReference>
<dbReference type="PANTHER" id="PTHR48022:SF38">
    <property type="entry name" value="MAJOR FACILITATOR SUPERFAMILY (MFS) PROFILE DOMAIN-CONTAINING PROTEIN-RELATED"/>
    <property type="match status" value="1"/>
</dbReference>
<protein>
    <recommendedName>
        <fullName evidence="8">Major facilitator superfamily (MFS) profile domain-containing protein</fullName>
    </recommendedName>
</protein>
<dbReference type="InterPro" id="IPR005828">
    <property type="entry name" value="MFS_sugar_transport-like"/>
</dbReference>
<dbReference type="SUPFAM" id="SSF103473">
    <property type="entry name" value="MFS general substrate transporter"/>
    <property type="match status" value="1"/>
</dbReference>
<feature type="transmembrane region" description="Helical" evidence="7">
    <location>
        <begin position="90"/>
        <end position="110"/>
    </location>
</feature>
<dbReference type="OrthoDB" id="6612291at2759"/>
<dbReference type="Proteomes" id="UP000799537">
    <property type="component" value="Unassembled WGS sequence"/>
</dbReference>
<comment type="subcellular location">
    <subcellularLocation>
        <location evidence="1">Membrane</location>
        <topology evidence="1">Multi-pass membrane protein</topology>
    </subcellularLocation>
</comment>
<dbReference type="Gene3D" id="1.20.1250.20">
    <property type="entry name" value="MFS general substrate transporter like domains"/>
    <property type="match status" value="1"/>
</dbReference>
<dbReference type="AlphaFoldDB" id="A0A6A6CAT9"/>
<dbReference type="PROSITE" id="PS00216">
    <property type="entry name" value="SUGAR_TRANSPORT_1"/>
    <property type="match status" value="1"/>
</dbReference>
<feature type="transmembrane region" description="Helical" evidence="7">
    <location>
        <begin position="314"/>
        <end position="335"/>
    </location>
</feature>
<evidence type="ECO:0000313" key="9">
    <source>
        <dbReference type="EMBL" id="KAF2163340.1"/>
    </source>
</evidence>
<dbReference type="InterPro" id="IPR020846">
    <property type="entry name" value="MFS_dom"/>
</dbReference>
<evidence type="ECO:0000256" key="4">
    <source>
        <dbReference type="ARBA" id="ARBA00022692"/>
    </source>
</evidence>
<dbReference type="PROSITE" id="PS51257">
    <property type="entry name" value="PROKAR_LIPOPROTEIN"/>
    <property type="match status" value="1"/>
</dbReference>
<feature type="domain" description="Major facilitator superfamily (MFS) profile" evidence="8">
    <location>
        <begin position="13"/>
        <end position="465"/>
    </location>
</feature>
<feature type="transmembrane region" description="Helical" evidence="7">
    <location>
        <begin position="57"/>
        <end position="78"/>
    </location>
</feature>
<dbReference type="InterPro" id="IPR005829">
    <property type="entry name" value="Sugar_transporter_CS"/>
</dbReference>
<dbReference type="PROSITE" id="PS00217">
    <property type="entry name" value="SUGAR_TRANSPORT_2"/>
    <property type="match status" value="1"/>
</dbReference>
<dbReference type="InterPro" id="IPR050360">
    <property type="entry name" value="MFS_Sugar_Transporters"/>
</dbReference>
<feature type="transmembrane region" description="Helical" evidence="7">
    <location>
        <begin position="187"/>
        <end position="206"/>
    </location>
</feature>
<dbReference type="EMBL" id="ML993609">
    <property type="protein sequence ID" value="KAF2163340.1"/>
    <property type="molecule type" value="Genomic_DNA"/>
</dbReference>
<feature type="transmembrane region" description="Helical" evidence="7">
    <location>
        <begin position="116"/>
        <end position="136"/>
    </location>
</feature>
<dbReference type="PANTHER" id="PTHR48022">
    <property type="entry name" value="PLASTIDIC GLUCOSE TRANSPORTER 4"/>
    <property type="match status" value="1"/>
</dbReference>
<keyword evidence="3" id="KW-0813">Transport</keyword>
<dbReference type="RefSeq" id="XP_033664229.1">
    <property type="nucleotide sequence ID" value="XM_033817915.1"/>
</dbReference>
<evidence type="ECO:0000256" key="5">
    <source>
        <dbReference type="ARBA" id="ARBA00022989"/>
    </source>
</evidence>
<evidence type="ECO:0000256" key="2">
    <source>
        <dbReference type="ARBA" id="ARBA00010992"/>
    </source>
</evidence>
<dbReference type="GeneID" id="54571187"/>
<comment type="similarity">
    <text evidence="2">Belongs to the major facilitator superfamily. Sugar transporter (TC 2.A.1.1) family.</text>
</comment>
<feature type="transmembrane region" description="Helical" evidence="7">
    <location>
        <begin position="148"/>
        <end position="175"/>
    </location>
</feature>
<evidence type="ECO:0000313" key="10">
    <source>
        <dbReference type="Proteomes" id="UP000799537"/>
    </source>
</evidence>
<feature type="transmembrane region" description="Helical" evidence="7">
    <location>
        <begin position="377"/>
        <end position="400"/>
    </location>
</feature>
<dbReference type="GO" id="GO:0016020">
    <property type="term" value="C:membrane"/>
    <property type="evidence" value="ECO:0007669"/>
    <property type="project" value="UniProtKB-SubCell"/>
</dbReference>
<feature type="transmembrane region" description="Helical" evidence="7">
    <location>
        <begin position="440"/>
        <end position="461"/>
    </location>
</feature>
<evidence type="ECO:0000256" key="3">
    <source>
        <dbReference type="ARBA" id="ARBA00022448"/>
    </source>
</evidence>
<feature type="transmembrane region" description="Helical" evidence="7">
    <location>
        <begin position="412"/>
        <end position="434"/>
    </location>
</feature>
<feature type="transmembrane region" description="Helical" evidence="7">
    <location>
        <begin position="12"/>
        <end position="37"/>
    </location>
</feature>
<evidence type="ECO:0000256" key="6">
    <source>
        <dbReference type="ARBA" id="ARBA00023136"/>
    </source>
</evidence>
<feature type="transmembrane region" description="Helical" evidence="7">
    <location>
        <begin position="278"/>
        <end position="302"/>
    </location>
</feature>
<evidence type="ECO:0000259" key="8">
    <source>
        <dbReference type="PROSITE" id="PS50850"/>
    </source>
</evidence>
<reference evidence="9" key="1">
    <citation type="journal article" date="2020" name="Stud. Mycol.">
        <title>101 Dothideomycetes genomes: a test case for predicting lifestyles and emergence of pathogens.</title>
        <authorList>
            <person name="Haridas S."/>
            <person name="Albert R."/>
            <person name="Binder M."/>
            <person name="Bloem J."/>
            <person name="Labutti K."/>
            <person name="Salamov A."/>
            <person name="Andreopoulos B."/>
            <person name="Baker S."/>
            <person name="Barry K."/>
            <person name="Bills G."/>
            <person name="Bluhm B."/>
            <person name="Cannon C."/>
            <person name="Castanera R."/>
            <person name="Culley D."/>
            <person name="Daum C."/>
            <person name="Ezra D."/>
            <person name="Gonzalez J."/>
            <person name="Henrissat B."/>
            <person name="Kuo A."/>
            <person name="Liang C."/>
            <person name="Lipzen A."/>
            <person name="Lutzoni F."/>
            <person name="Magnuson J."/>
            <person name="Mondo S."/>
            <person name="Nolan M."/>
            <person name="Ohm R."/>
            <person name="Pangilinan J."/>
            <person name="Park H.-J."/>
            <person name="Ramirez L."/>
            <person name="Alfaro M."/>
            <person name="Sun H."/>
            <person name="Tritt A."/>
            <person name="Yoshinaga Y."/>
            <person name="Zwiers L.-H."/>
            <person name="Turgeon B."/>
            <person name="Goodwin S."/>
            <person name="Spatafora J."/>
            <person name="Crous P."/>
            <person name="Grigoriev I."/>
        </authorList>
    </citation>
    <scope>NUCLEOTIDE SEQUENCE</scope>
    <source>
        <strain evidence="9">ATCC 36951</strain>
    </source>
</reference>
<gene>
    <name evidence="9" type="ORF">M409DRAFT_68605</name>
</gene>
<dbReference type="FunFam" id="1.20.1250.20:FF:000134">
    <property type="entry name" value="MFS sugar transporter protein"/>
    <property type="match status" value="1"/>
</dbReference>
<keyword evidence="5 7" id="KW-1133">Transmembrane helix</keyword>
<organism evidence="9 10">
    <name type="scientific">Zasmidium cellare ATCC 36951</name>
    <dbReference type="NCBI Taxonomy" id="1080233"/>
    <lineage>
        <taxon>Eukaryota</taxon>
        <taxon>Fungi</taxon>
        <taxon>Dikarya</taxon>
        <taxon>Ascomycota</taxon>
        <taxon>Pezizomycotina</taxon>
        <taxon>Dothideomycetes</taxon>
        <taxon>Dothideomycetidae</taxon>
        <taxon>Mycosphaerellales</taxon>
        <taxon>Mycosphaerellaceae</taxon>
        <taxon>Zasmidium</taxon>
    </lineage>
</organism>
<dbReference type="PRINTS" id="PR00171">
    <property type="entry name" value="SUGRTRNSPORT"/>
</dbReference>
<evidence type="ECO:0000256" key="1">
    <source>
        <dbReference type="ARBA" id="ARBA00004141"/>
    </source>
</evidence>
<feature type="transmembrane region" description="Helical" evidence="7">
    <location>
        <begin position="342"/>
        <end position="365"/>
    </location>
</feature>
<keyword evidence="6 7" id="KW-0472">Membrane</keyword>
<dbReference type="InterPro" id="IPR003663">
    <property type="entry name" value="Sugar/inositol_transpt"/>
</dbReference>
<name>A0A6A6CAT9_ZASCE</name>
<dbReference type="InterPro" id="IPR036259">
    <property type="entry name" value="MFS_trans_sf"/>
</dbReference>
<keyword evidence="4 7" id="KW-0812">Transmembrane</keyword>
<dbReference type="Pfam" id="PF00083">
    <property type="entry name" value="Sugar_tr"/>
    <property type="match status" value="1"/>
</dbReference>
<accession>A0A6A6CAT9</accession>
<evidence type="ECO:0000256" key="7">
    <source>
        <dbReference type="SAM" id="Phobius"/>
    </source>
</evidence>
<keyword evidence="10" id="KW-1185">Reference proteome</keyword>
<sequence length="528" mass="58144">MGRYIPNAFNLLVVIYVALGSTACSYGLAILGSTIGQPSFYTSLALAPQGTPDYSRTANLIAAFNGVSSGGAALGALYNSWSTNALSRKHTIQIGAAILSVGAALCAASVNVGMFIFARLFAGFGIGVLVTCIPMYQAEVSTPETRGFMVSMHGIMFAVGYGLSSWIGFGVYFISASGSDSTFPWRFPLAFQAVPALMLLAGSYWLPYSPRWLMQKDRFDEASAVIKRLHSRKGDEQHTQALKEFHQMKRQLEQDRALQGKISRFEVFKTAPNRRRAAIAAAMMWFNMFTGVLIIANYAVIIFTDLGLSGYMPLLLLALWITLSFPGNVFTALYVDRWGRRTFMLIGTIGLTISLFFECLLQALYTNTTNTSGQQAAIFFIFLFIVFWSSCFDATQYLYMAEIWPTAIRGQGTAVGMFNQFAAQVVIGVAGPIALEKIGWKFFLVLLIPTALYIPVIYFFFPETMNRSLEDINAQFGEDVAVHYYGATEEEEREYAKAIEKEEGMQQPGVVGSEDKAGVQMVEMATKG</sequence>
<proteinExistence type="inferred from homology"/>
<dbReference type="PROSITE" id="PS50850">
    <property type="entry name" value="MFS"/>
    <property type="match status" value="1"/>
</dbReference>